<keyword evidence="3" id="KW-0732">Signal</keyword>
<feature type="compositionally biased region" description="Low complexity" evidence="2">
    <location>
        <begin position="25"/>
        <end position="49"/>
    </location>
</feature>
<feature type="compositionally biased region" description="Basic and acidic residues" evidence="2">
    <location>
        <begin position="50"/>
        <end position="65"/>
    </location>
</feature>
<dbReference type="Pfam" id="PF14559">
    <property type="entry name" value="TPR_19"/>
    <property type="match status" value="1"/>
</dbReference>
<dbReference type="InterPro" id="IPR011990">
    <property type="entry name" value="TPR-like_helical_dom_sf"/>
</dbReference>
<accession>A0ABT3GRZ6</accession>
<dbReference type="EMBL" id="JAPDDT010000023">
    <property type="protein sequence ID" value="MCW1926246.1"/>
    <property type="molecule type" value="Genomic_DNA"/>
</dbReference>
<evidence type="ECO:0000313" key="5">
    <source>
        <dbReference type="Proteomes" id="UP001320876"/>
    </source>
</evidence>
<reference evidence="4 5" key="1">
    <citation type="submission" date="2022-10" db="EMBL/GenBank/DDBJ databases">
        <title>Luteolibacter arcticus strain CCTCC AB 2014275, whole genome shotgun sequencing project.</title>
        <authorList>
            <person name="Zhao G."/>
            <person name="Shen L."/>
        </authorList>
    </citation>
    <scope>NUCLEOTIDE SEQUENCE [LARGE SCALE GENOMIC DNA]</scope>
    <source>
        <strain evidence="4 5">CCTCC AB 2014275</strain>
    </source>
</reference>
<feature type="chain" id="PRO_5045996450" evidence="3">
    <location>
        <begin position="19"/>
        <end position="264"/>
    </location>
</feature>
<keyword evidence="1" id="KW-0802">TPR repeat</keyword>
<evidence type="ECO:0000256" key="2">
    <source>
        <dbReference type="SAM" id="MobiDB-lite"/>
    </source>
</evidence>
<feature type="region of interest" description="Disordered" evidence="2">
    <location>
        <begin position="25"/>
        <end position="65"/>
    </location>
</feature>
<dbReference type="RefSeq" id="WP_264490354.1">
    <property type="nucleotide sequence ID" value="NZ_JAPDDT010000023.1"/>
</dbReference>
<sequence>MKPLLIGGSITLAFAAMACKRASNSAASSATTSSPPSSEAPVASPAADQAKAEAEAEAKAAEVADAKRERFRQSMESGYASFRKKDIAGTFATLEGVPDEFKSEPEFINLRGACHVENRDFAKALNDFSEASRKSPEDASVRFNLAEVYFVTRRWDEAIEGFQQAKQRAGADSDAALRALIDFKLMLCEAGKGDAEAFDRLAAANVAAGDSLLAAYTRAAMGFHSGDENGARDILADAAEKFPQSSERAPWHDTMIEFGYLPRP</sequence>
<evidence type="ECO:0000256" key="3">
    <source>
        <dbReference type="SAM" id="SignalP"/>
    </source>
</evidence>
<evidence type="ECO:0000313" key="4">
    <source>
        <dbReference type="EMBL" id="MCW1926246.1"/>
    </source>
</evidence>
<dbReference type="SMART" id="SM00028">
    <property type="entry name" value="TPR"/>
    <property type="match status" value="2"/>
</dbReference>
<comment type="caution">
    <text evidence="4">The sequence shown here is derived from an EMBL/GenBank/DDBJ whole genome shotgun (WGS) entry which is preliminary data.</text>
</comment>
<feature type="repeat" description="TPR" evidence="1">
    <location>
        <begin position="105"/>
        <end position="138"/>
    </location>
</feature>
<dbReference type="PROSITE" id="PS51257">
    <property type="entry name" value="PROKAR_LIPOPROTEIN"/>
    <property type="match status" value="1"/>
</dbReference>
<organism evidence="4 5">
    <name type="scientific">Luteolibacter arcticus</name>
    <dbReference type="NCBI Taxonomy" id="1581411"/>
    <lineage>
        <taxon>Bacteria</taxon>
        <taxon>Pseudomonadati</taxon>
        <taxon>Verrucomicrobiota</taxon>
        <taxon>Verrucomicrobiia</taxon>
        <taxon>Verrucomicrobiales</taxon>
        <taxon>Verrucomicrobiaceae</taxon>
        <taxon>Luteolibacter</taxon>
    </lineage>
</organism>
<evidence type="ECO:0000256" key="1">
    <source>
        <dbReference type="PROSITE-ProRule" id="PRU00339"/>
    </source>
</evidence>
<protein>
    <submittedName>
        <fullName evidence="4">Tetratricopeptide repeat protein</fullName>
    </submittedName>
</protein>
<gene>
    <name evidence="4" type="ORF">OKA05_27075</name>
</gene>
<feature type="signal peptide" evidence="3">
    <location>
        <begin position="1"/>
        <end position="18"/>
    </location>
</feature>
<dbReference type="PROSITE" id="PS50005">
    <property type="entry name" value="TPR"/>
    <property type="match status" value="1"/>
</dbReference>
<proteinExistence type="predicted"/>
<keyword evidence="5" id="KW-1185">Reference proteome</keyword>
<dbReference type="SUPFAM" id="SSF48452">
    <property type="entry name" value="TPR-like"/>
    <property type="match status" value="1"/>
</dbReference>
<dbReference type="Proteomes" id="UP001320876">
    <property type="component" value="Unassembled WGS sequence"/>
</dbReference>
<dbReference type="Gene3D" id="1.25.40.10">
    <property type="entry name" value="Tetratricopeptide repeat domain"/>
    <property type="match status" value="1"/>
</dbReference>
<dbReference type="InterPro" id="IPR019734">
    <property type="entry name" value="TPR_rpt"/>
</dbReference>
<name>A0ABT3GRZ6_9BACT</name>